<organism evidence="1 2">
    <name type="scientific">Steinernema glaseri</name>
    <dbReference type="NCBI Taxonomy" id="37863"/>
    <lineage>
        <taxon>Eukaryota</taxon>
        <taxon>Metazoa</taxon>
        <taxon>Ecdysozoa</taxon>
        <taxon>Nematoda</taxon>
        <taxon>Chromadorea</taxon>
        <taxon>Rhabditida</taxon>
        <taxon>Tylenchina</taxon>
        <taxon>Panagrolaimomorpha</taxon>
        <taxon>Strongyloidoidea</taxon>
        <taxon>Steinernematidae</taxon>
        <taxon>Steinernema</taxon>
    </lineage>
</organism>
<evidence type="ECO:0000313" key="2">
    <source>
        <dbReference type="WBParaSite" id="L893_g2156.t1"/>
    </source>
</evidence>
<accession>A0A1I7Z0E9</accession>
<keyword evidence="1" id="KW-1185">Reference proteome</keyword>
<protein>
    <submittedName>
        <fullName evidence="2">Secreted protein</fullName>
    </submittedName>
</protein>
<evidence type="ECO:0000313" key="1">
    <source>
        <dbReference type="Proteomes" id="UP000095287"/>
    </source>
</evidence>
<sequence length="88" mass="9939">MAFGQVTGRRWKTLHSLEAQHLPLSHCIIASLILCAQRATETSTSPSSVHFLSEIPIDLSFHLTQRNYFYCCPHFLKKAFISGSHLPL</sequence>
<proteinExistence type="predicted"/>
<dbReference type="AlphaFoldDB" id="A0A1I7Z0E9"/>
<name>A0A1I7Z0E9_9BILA</name>
<dbReference type="Proteomes" id="UP000095287">
    <property type="component" value="Unplaced"/>
</dbReference>
<dbReference type="WBParaSite" id="L893_g2156.t1">
    <property type="protein sequence ID" value="L893_g2156.t1"/>
    <property type="gene ID" value="L893_g2156"/>
</dbReference>
<reference evidence="2" key="1">
    <citation type="submission" date="2016-11" db="UniProtKB">
        <authorList>
            <consortium name="WormBaseParasite"/>
        </authorList>
    </citation>
    <scope>IDENTIFICATION</scope>
</reference>